<keyword evidence="1 6" id="KW-0645">Protease</keyword>
<evidence type="ECO:0000256" key="4">
    <source>
        <dbReference type="ARBA" id="ARBA00022833"/>
    </source>
</evidence>
<organism evidence="8 9">
    <name type="scientific">Kribbella caucasensis</name>
    <dbReference type="NCBI Taxonomy" id="2512215"/>
    <lineage>
        <taxon>Bacteria</taxon>
        <taxon>Bacillati</taxon>
        <taxon>Actinomycetota</taxon>
        <taxon>Actinomycetes</taxon>
        <taxon>Propionibacteriales</taxon>
        <taxon>Kribbellaceae</taxon>
        <taxon>Kribbella</taxon>
    </lineage>
</organism>
<evidence type="ECO:0000256" key="6">
    <source>
        <dbReference type="RuleBase" id="RU003983"/>
    </source>
</evidence>
<dbReference type="GO" id="GO:0004222">
    <property type="term" value="F:metalloendopeptidase activity"/>
    <property type="evidence" value="ECO:0007669"/>
    <property type="project" value="InterPro"/>
</dbReference>
<accession>A0A4R6KAR9</accession>
<dbReference type="GO" id="GO:0006508">
    <property type="term" value="P:proteolysis"/>
    <property type="evidence" value="ECO:0007669"/>
    <property type="project" value="UniProtKB-KW"/>
</dbReference>
<name>A0A4R6KAR9_9ACTN</name>
<dbReference type="GO" id="GO:0046872">
    <property type="term" value="F:metal ion binding"/>
    <property type="evidence" value="ECO:0007669"/>
    <property type="project" value="UniProtKB-KW"/>
</dbReference>
<evidence type="ECO:0000256" key="1">
    <source>
        <dbReference type="ARBA" id="ARBA00022670"/>
    </source>
</evidence>
<dbReference type="AlphaFoldDB" id="A0A4R6KAR9"/>
<keyword evidence="9" id="KW-1185">Reference proteome</keyword>
<comment type="caution">
    <text evidence="8">The sequence shown here is derived from an EMBL/GenBank/DDBJ whole genome shotgun (WGS) entry which is preliminary data.</text>
</comment>
<dbReference type="InterPro" id="IPR001915">
    <property type="entry name" value="Peptidase_M48"/>
</dbReference>
<sequence length="89" mass="9618">MNSTAWHHAWLSVGHAAGVDPDNYRVWIHEGPEATAPATVGHTIALTNWSLYALPQRNLEGVLAHEVAHHLAQPQRVSLLGQGSQLGLS</sequence>
<evidence type="ECO:0000256" key="2">
    <source>
        <dbReference type="ARBA" id="ARBA00022723"/>
    </source>
</evidence>
<evidence type="ECO:0000256" key="3">
    <source>
        <dbReference type="ARBA" id="ARBA00022801"/>
    </source>
</evidence>
<protein>
    <submittedName>
        <fullName evidence="8">Peptidase M48-like protein</fullName>
    </submittedName>
</protein>
<evidence type="ECO:0000256" key="5">
    <source>
        <dbReference type="ARBA" id="ARBA00023049"/>
    </source>
</evidence>
<keyword evidence="5 6" id="KW-0482">Metalloprotease</keyword>
<dbReference type="Proteomes" id="UP000295388">
    <property type="component" value="Unassembled WGS sequence"/>
</dbReference>
<gene>
    <name evidence="8" type="ORF">EV643_115118</name>
</gene>
<evidence type="ECO:0000313" key="8">
    <source>
        <dbReference type="EMBL" id="TDO44618.1"/>
    </source>
</evidence>
<evidence type="ECO:0000313" key="9">
    <source>
        <dbReference type="Proteomes" id="UP000295388"/>
    </source>
</evidence>
<dbReference type="EMBL" id="SNWQ01000015">
    <property type="protein sequence ID" value="TDO44618.1"/>
    <property type="molecule type" value="Genomic_DNA"/>
</dbReference>
<keyword evidence="3 6" id="KW-0378">Hydrolase</keyword>
<evidence type="ECO:0000259" key="7">
    <source>
        <dbReference type="Pfam" id="PF01435"/>
    </source>
</evidence>
<dbReference type="Pfam" id="PF01435">
    <property type="entry name" value="Peptidase_M48"/>
    <property type="match status" value="1"/>
</dbReference>
<feature type="domain" description="Peptidase M48" evidence="7">
    <location>
        <begin position="16"/>
        <end position="81"/>
    </location>
</feature>
<keyword evidence="2" id="KW-0479">Metal-binding</keyword>
<comment type="similarity">
    <text evidence="6">Belongs to the peptidase M48 family.</text>
</comment>
<dbReference type="RefSeq" id="WP_166665606.1">
    <property type="nucleotide sequence ID" value="NZ_SNWQ01000015.1"/>
</dbReference>
<keyword evidence="4 6" id="KW-0862">Zinc</keyword>
<reference evidence="8 9" key="1">
    <citation type="submission" date="2019-03" db="EMBL/GenBank/DDBJ databases">
        <title>Genomic Encyclopedia of Type Strains, Phase III (KMG-III): the genomes of soil and plant-associated and newly described type strains.</title>
        <authorList>
            <person name="Whitman W."/>
        </authorList>
    </citation>
    <scope>NUCLEOTIDE SEQUENCE [LARGE SCALE GENOMIC DNA]</scope>
    <source>
        <strain evidence="8 9">VKM Ac-2527</strain>
    </source>
</reference>
<dbReference type="Gene3D" id="3.30.2010.10">
    <property type="entry name" value="Metalloproteases ('zincins'), catalytic domain"/>
    <property type="match status" value="1"/>
</dbReference>
<comment type="cofactor">
    <cofactor evidence="6">
        <name>Zn(2+)</name>
        <dbReference type="ChEBI" id="CHEBI:29105"/>
    </cofactor>
    <text evidence="6">Binds 1 zinc ion per subunit.</text>
</comment>
<proteinExistence type="inferred from homology"/>